<keyword evidence="2" id="KW-1185">Reference proteome</keyword>
<protein>
    <submittedName>
        <fullName evidence="1">Uncharacterized protein</fullName>
    </submittedName>
</protein>
<dbReference type="RefSeq" id="WP_315946604.1">
    <property type="nucleotide sequence ID" value="NZ_JAWCUA010000007.1"/>
</dbReference>
<evidence type="ECO:0000313" key="2">
    <source>
        <dbReference type="Proteomes" id="UP001257914"/>
    </source>
</evidence>
<comment type="caution">
    <text evidence="1">The sequence shown here is derived from an EMBL/GenBank/DDBJ whole genome shotgun (WGS) entry which is preliminary data.</text>
</comment>
<proteinExistence type="predicted"/>
<reference evidence="1 2" key="1">
    <citation type="submission" date="2023-10" db="EMBL/GenBank/DDBJ databases">
        <title>Psychrosphaera aquimaarina strain SW33 isolated from seawater.</title>
        <authorList>
            <person name="Bayburt H."/>
            <person name="Kim J.M."/>
            <person name="Choi B.J."/>
            <person name="Jeon C.O."/>
        </authorList>
    </citation>
    <scope>NUCLEOTIDE SEQUENCE [LARGE SCALE GENOMIC DNA]</scope>
    <source>
        <strain evidence="1 2">KCTC 52743</strain>
    </source>
</reference>
<accession>A0ABU3QZU2</accession>
<dbReference type="EMBL" id="JAWCUA010000007">
    <property type="protein sequence ID" value="MDU0112952.1"/>
    <property type="molecule type" value="Genomic_DNA"/>
</dbReference>
<name>A0ABU3QZU2_9GAMM</name>
<dbReference type="Proteomes" id="UP001257914">
    <property type="component" value="Unassembled WGS sequence"/>
</dbReference>
<organism evidence="1 2">
    <name type="scientific">Psychrosphaera aquimarina</name>
    <dbReference type="NCBI Taxonomy" id="2044854"/>
    <lineage>
        <taxon>Bacteria</taxon>
        <taxon>Pseudomonadati</taxon>
        <taxon>Pseudomonadota</taxon>
        <taxon>Gammaproteobacteria</taxon>
        <taxon>Alteromonadales</taxon>
        <taxon>Pseudoalteromonadaceae</taxon>
        <taxon>Psychrosphaera</taxon>
    </lineage>
</organism>
<evidence type="ECO:0000313" key="1">
    <source>
        <dbReference type="EMBL" id="MDU0112952.1"/>
    </source>
</evidence>
<gene>
    <name evidence="1" type="ORF">RT723_08075</name>
</gene>
<sequence>MFSTQLMGVTLTKLDVIKLELGEFYLFDVKDEGLNIARAIDAYVIDDKTYIAITPILDSLRVKYRFVENNLEIEVFEQKKKFFFLRGWKYNLKIQSFGLMMEFILMYP</sequence>